<dbReference type="Gene3D" id="2.60.120.430">
    <property type="entry name" value="Galactose-binding lectin"/>
    <property type="match status" value="1"/>
</dbReference>
<evidence type="ECO:0000256" key="1">
    <source>
        <dbReference type="SAM" id="SignalP"/>
    </source>
</evidence>
<name>A0ABY6CVC9_9BACT</name>
<gene>
    <name evidence="2" type="ORF">N7E81_10830</name>
</gene>
<evidence type="ECO:0000313" key="2">
    <source>
        <dbReference type="EMBL" id="UXX77861.1"/>
    </source>
</evidence>
<dbReference type="EMBL" id="CP106735">
    <property type="protein sequence ID" value="UXX77861.1"/>
    <property type="molecule type" value="Genomic_DNA"/>
</dbReference>
<protein>
    <recommendedName>
        <fullName evidence="4">Beta-galactosidase</fullName>
    </recommendedName>
</protein>
<dbReference type="InterPro" id="IPR017853">
    <property type="entry name" value="GH"/>
</dbReference>
<feature type="signal peptide" evidence="1">
    <location>
        <begin position="1"/>
        <end position="22"/>
    </location>
</feature>
<evidence type="ECO:0008006" key="4">
    <source>
        <dbReference type="Google" id="ProtNLM"/>
    </source>
</evidence>
<accession>A0ABY6CVC9</accession>
<keyword evidence="3" id="KW-1185">Reference proteome</keyword>
<sequence length="691" mass="78648">MMKTLYALCLGFLMLDCTAPQSDTYTLIDFDTDYDSLQIRSGGEFVQYINGENGRAIVYQTRYGQTPGLVLGDTKANPWQLTGYHTVKADVTNTGDVPLQAEMFVGNDPDGLVRWYCSDYVDLAPGESKTITVPLAWTPWVFEPQLHIVGMRGAPGQLKTDVTKIHSITFVSRYATVPTSFSIDNIRAEGRLEVRDTTGFFPFVDAYGQYKHRDWPGKTLSDSALRQDIALEDLDLQTQPQNLDAFGGWTAGPQLAATGFFRTEKYQGKWWMVDPEGYLFWSNGLNCVNSRMTLTGIAGREKYFENLPAQDSPLVAFYREGQWASHGFYQGKTPFEAYSFYEANLYRKFGDAWQASFRDLTHRRFRSWGMNTFGNVSDNTLRQEQRTPYVGTVWIRDTPKIEGSEGFWGKFHDVFDPAFRLAVRQSMEGQKIGANDPWCIGFFVDNELSWGVLGSLTIGVIKSPATQPAKVEWVNDLKAKYNTTEHINEAWKIDYQNWEEVLRSQEVPDLEWAQADLNAFYAKIAQTYFRIISEELAQVAPNHLYLGCRFAWANNEATVRAAAQYCDVVSFNKYEYSIADLSLPSGVDKPVMIGEYHFGATDRGHIHPGVKVAQDQAERGKRYESYIQGALRNPQIVGAHWFQYTDQAMTGREDGENYNVGFVDICDKPYSELIEKVRETNYQMYEWRLGG</sequence>
<dbReference type="SUPFAM" id="SSF51445">
    <property type="entry name" value="(Trans)glycosidases"/>
    <property type="match status" value="1"/>
</dbReference>
<reference evidence="2" key="1">
    <citation type="submission" date="2022-10" db="EMBL/GenBank/DDBJ databases">
        <title>Comparative genomics and taxonomic characterization of three novel marine species of genus Reichenbachiella exhibiting antioxidant and polysaccharide degradation activities.</title>
        <authorList>
            <person name="Muhammad N."/>
            <person name="Lee Y.-J."/>
            <person name="Ko J."/>
            <person name="Kim S.-G."/>
        </authorList>
    </citation>
    <scope>NUCLEOTIDE SEQUENCE</scope>
    <source>
        <strain evidence="2">Wsw4-B4</strain>
    </source>
</reference>
<keyword evidence="1" id="KW-0732">Signal</keyword>
<feature type="chain" id="PRO_5046486839" description="Beta-galactosidase" evidence="1">
    <location>
        <begin position="23"/>
        <end position="691"/>
    </location>
</feature>
<evidence type="ECO:0000313" key="3">
    <source>
        <dbReference type="Proteomes" id="UP001062165"/>
    </source>
</evidence>
<dbReference type="Gene3D" id="3.20.20.80">
    <property type="entry name" value="Glycosidases"/>
    <property type="match status" value="1"/>
</dbReference>
<proteinExistence type="predicted"/>
<organism evidence="2 3">
    <name type="scientific">Reichenbachiella carrageenanivorans</name>
    <dbReference type="NCBI Taxonomy" id="2979869"/>
    <lineage>
        <taxon>Bacteria</taxon>
        <taxon>Pseudomonadati</taxon>
        <taxon>Bacteroidota</taxon>
        <taxon>Cytophagia</taxon>
        <taxon>Cytophagales</taxon>
        <taxon>Reichenbachiellaceae</taxon>
        <taxon>Reichenbachiella</taxon>
    </lineage>
</organism>
<dbReference type="RefSeq" id="WP_263049608.1">
    <property type="nucleotide sequence ID" value="NZ_CP106735.1"/>
</dbReference>
<dbReference type="Proteomes" id="UP001062165">
    <property type="component" value="Chromosome"/>
</dbReference>